<accession>A0A0K1RAG0</accession>
<dbReference type="GO" id="GO:0050660">
    <property type="term" value="F:flavin adenine dinucleotide binding"/>
    <property type="evidence" value="ECO:0007669"/>
    <property type="project" value="InterPro"/>
</dbReference>
<dbReference type="STRING" id="156976.AK829_03505"/>
<evidence type="ECO:0000259" key="7">
    <source>
        <dbReference type="Pfam" id="PF02770"/>
    </source>
</evidence>
<evidence type="ECO:0000313" key="10">
    <source>
        <dbReference type="Proteomes" id="UP000060016"/>
    </source>
</evidence>
<keyword evidence="5" id="KW-0560">Oxidoreductase</keyword>
<dbReference type="PANTHER" id="PTHR43188:SF1">
    <property type="entry name" value="ACYL-COA DEHYDROGENASE"/>
    <property type="match status" value="1"/>
</dbReference>
<dbReference type="SUPFAM" id="SSF47203">
    <property type="entry name" value="Acyl-CoA dehydrogenase C-terminal domain-like"/>
    <property type="match status" value="1"/>
</dbReference>
<keyword evidence="3 5" id="KW-0285">Flavoprotein</keyword>
<dbReference type="InterPro" id="IPR046373">
    <property type="entry name" value="Acyl-CoA_Oxase/DH_mid-dom_sf"/>
</dbReference>
<comment type="cofactor">
    <cofactor evidence="1 5">
        <name>FAD</name>
        <dbReference type="ChEBI" id="CHEBI:57692"/>
    </cofactor>
</comment>
<dbReference type="AlphaFoldDB" id="A0A0K1RAG0"/>
<evidence type="ECO:0000256" key="5">
    <source>
        <dbReference type="RuleBase" id="RU362125"/>
    </source>
</evidence>
<feature type="domain" description="Acyl-CoA oxidase/dehydrogenase middle" evidence="7">
    <location>
        <begin position="143"/>
        <end position="236"/>
    </location>
</feature>
<dbReference type="KEGG" id="crie:AK829_03505"/>
<keyword evidence="4 5" id="KW-0274">FAD</keyword>
<dbReference type="GO" id="GO:0006635">
    <property type="term" value="P:fatty acid beta-oxidation"/>
    <property type="evidence" value="ECO:0007669"/>
    <property type="project" value="InterPro"/>
</dbReference>
<evidence type="ECO:0000256" key="4">
    <source>
        <dbReference type="ARBA" id="ARBA00022827"/>
    </source>
</evidence>
<sequence>MPPILPTNSPQNAHLEGVKFPHADILGVADQLNSDERKRLQEIHEFLQTEIRPVVGEYWDREELPFELLPKLAAQGLGEIELSNTSRLFRGLVYAEITRVDVSLSALVGIHNELNVGVIHTLGSDEQRDKWLPGLRKFEKLGAFALTEPDHGSDIAGGLATTAQRTEDGWIINGQKRWIGAGTIADFAITFARDVEDQAVKAFIVELDRDGVSTDKISRKMGLRIMQNADITYDNVLIPHENAIPGAQSFSNVNDFLCSSRAWVAWQAAGLQLGIFDAAREYALTRQQFGKPLAKFQLIQEPLTRILGNASASLAMMAQIAHVQEEGKLEMPMAAMAKATNTRLARESAAAARAIGGGNGLLTQHHLSKMMADAEVLYTYEGTYEINALIVGRAVTGQSAFV</sequence>
<gene>
    <name evidence="9" type="ORF">AK829_03505</name>
</gene>
<dbReference type="GO" id="GO:0003995">
    <property type="term" value="F:acyl-CoA dehydrogenase activity"/>
    <property type="evidence" value="ECO:0007669"/>
    <property type="project" value="InterPro"/>
</dbReference>
<dbReference type="PANTHER" id="PTHR43188">
    <property type="entry name" value="ACYL-COENZYME A OXIDASE"/>
    <property type="match status" value="1"/>
</dbReference>
<evidence type="ECO:0000259" key="6">
    <source>
        <dbReference type="Pfam" id="PF00441"/>
    </source>
</evidence>
<dbReference type="InterPro" id="IPR013786">
    <property type="entry name" value="AcylCoA_DH/ox_N"/>
</dbReference>
<dbReference type="Pfam" id="PF02771">
    <property type="entry name" value="Acyl-CoA_dh_N"/>
    <property type="match status" value="1"/>
</dbReference>
<dbReference type="InterPro" id="IPR037069">
    <property type="entry name" value="AcylCoA_DH/ox_N_sf"/>
</dbReference>
<dbReference type="Pfam" id="PF00441">
    <property type="entry name" value="Acyl-CoA_dh_1"/>
    <property type="match status" value="1"/>
</dbReference>
<evidence type="ECO:0000256" key="3">
    <source>
        <dbReference type="ARBA" id="ARBA00022630"/>
    </source>
</evidence>
<evidence type="ECO:0000256" key="1">
    <source>
        <dbReference type="ARBA" id="ARBA00001974"/>
    </source>
</evidence>
<dbReference type="SUPFAM" id="SSF56645">
    <property type="entry name" value="Acyl-CoA dehydrogenase NM domain-like"/>
    <property type="match status" value="1"/>
</dbReference>
<dbReference type="Proteomes" id="UP000060016">
    <property type="component" value="Chromosome"/>
</dbReference>
<feature type="domain" description="Acyl-CoA dehydrogenase/oxidase N-terminal" evidence="8">
    <location>
        <begin position="35"/>
        <end position="136"/>
    </location>
</feature>
<dbReference type="Gene3D" id="2.40.110.10">
    <property type="entry name" value="Butyryl-CoA Dehydrogenase, subunit A, domain 2"/>
    <property type="match status" value="1"/>
</dbReference>
<evidence type="ECO:0000313" key="9">
    <source>
        <dbReference type="EMBL" id="AKV58388.1"/>
    </source>
</evidence>
<organism evidence="9 10">
    <name type="scientific">Corynebacterium riegelii</name>
    <dbReference type="NCBI Taxonomy" id="156976"/>
    <lineage>
        <taxon>Bacteria</taxon>
        <taxon>Bacillati</taxon>
        <taxon>Actinomycetota</taxon>
        <taxon>Actinomycetes</taxon>
        <taxon>Mycobacteriales</taxon>
        <taxon>Corynebacteriaceae</taxon>
        <taxon>Corynebacterium</taxon>
    </lineage>
</organism>
<dbReference type="InterPro" id="IPR009100">
    <property type="entry name" value="AcylCoA_DH/oxidase_NM_dom_sf"/>
</dbReference>
<dbReference type="EMBL" id="CP012342">
    <property type="protein sequence ID" value="AKV58388.1"/>
    <property type="molecule type" value="Genomic_DNA"/>
</dbReference>
<dbReference type="PATRIC" id="fig|156976.3.peg.691"/>
<dbReference type="InterPro" id="IPR006091">
    <property type="entry name" value="Acyl-CoA_Oxase/DH_mid-dom"/>
</dbReference>
<evidence type="ECO:0000259" key="8">
    <source>
        <dbReference type="Pfam" id="PF02771"/>
    </source>
</evidence>
<dbReference type="InterPro" id="IPR009075">
    <property type="entry name" value="AcylCo_DH/oxidase_C"/>
</dbReference>
<protein>
    <submittedName>
        <fullName evidence="9">Acyl-CoA dehydrogenase</fullName>
    </submittedName>
</protein>
<dbReference type="InterPro" id="IPR036250">
    <property type="entry name" value="AcylCo_DH-like_C"/>
</dbReference>
<dbReference type="InterPro" id="IPR045008">
    <property type="entry name" value="ACX4-like"/>
</dbReference>
<keyword evidence="10" id="KW-1185">Reference proteome</keyword>
<dbReference type="Pfam" id="PF02770">
    <property type="entry name" value="Acyl-CoA_dh_M"/>
    <property type="match status" value="1"/>
</dbReference>
<name>A0A0K1RAG0_9CORY</name>
<feature type="domain" description="Acyl-CoA dehydrogenase/oxidase C-terminal" evidence="6">
    <location>
        <begin position="254"/>
        <end position="395"/>
    </location>
</feature>
<proteinExistence type="inferred from homology"/>
<dbReference type="Gene3D" id="1.20.140.10">
    <property type="entry name" value="Butyryl-CoA Dehydrogenase, subunit A, domain 3"/>
    <property type="match status" value="1"/>
</dbReference>
<reference evidence="9 10" key="1">
    <citation type="submission" date="2015-08" db="EMBL/GenBank/DDBJ databases">
        <authorList>
            <person name="Babu N.S."/>
            <person name="Beckwith C.J."/>
            <person name="Beseler K.G."/>
            <person name="Brison A."/>
            <person name="Carone J.V."/>
            <person name="Caskin T.P."/>
            <person name="Diamond M."/>
            <person name="Durham M.E."/>
            <person name="Foxe J.M."/>
            <person name="Go M."/>
            <person name="Henderson B.A."/>
            <person name="Jones I.B."/>
            <person name="McGettigan J.A."/>
            <person name="Micheletti S.J."/>
            <person name="Nasrallah M.E."/>
            <person name="Ortiz D."/>
            <person name="Piller C.R."/>
            <person name="Privatt S.R."/>
            <person name="Schneider S.L."/>
            <person name="Sharp S."/>
            <person name="Smith T.C."/>
            <person name="Stanton J.D."/>
            <person name="Ullery H.E."/>
            <person name="Wilson R.J."/>
            <person name="Serrano M.G."/>
            <person name="Buck G."/>
            <person name="Lee V."/>
            <person name="Wang Y."/>
            <person name="Carvalho R."/>
            <person name="Voegtly L."/>
            <person name="Shi R."/>
            <person name="Duckworth R."/>
            <person name="Johnson A."/>
            <person name="Loviza R."/>
            <person name="Walstead R."/>
            <person name="Shah Z."/>
            <person name="Kiflezghi M."/>
            <person name="Wade K."/>
            <person name="Ball S.L."/>
            <person name="Bradley K.W."/>
            <person name="Asai D.J."/>
            <person name="Bowman C.A."/>
            <person name="Russell D.A."/>
            <person name="Pope W.H."/>
            <person name="Jacobs-Sera D."/>
            <person name="Hendrix R.W."/>
            <person name="Hatfull G.F."/>
        </authorList>
    </citation>
    <scope>NUCLEOTIDE SEQUENCE [LARGE SCALE GENOMIC DNA]</scope>
    <source>
        <strain evidence="9 10">PUDD_83A45</strain>
    </source>
</reference>
<evidence type="ECO:0000256" key="2">
    <source>
        <dbReference type="ARBA" id="ARBA00009347"/>
    </source>
</evidence>
<dbReference type="RefSeq" id="WP_052204306.1">
    <property type="nucleotide sequence ID" value="NZ_BAAAGW010000006.1"/>
</dbReference>
<dbReference type="Gene3D" id="1.10.540.10">
    <property type="entry name" value="Acyl-CoA dehydrogenase/oxidase, N-terminal domain"/>
    <property type="match status" value="1"/>
</dbReference>
<comment type="similarity">
    <text evidence="2 5">Belongs to the acyl-CoA dehydrogenase family.</text>
</comment>